<dbReference type="RefSeq" id="WP_057705538.1">
    <property type="nucleotide sequence ID" value="NZ_JQCL01000019.1"/>
</dbReference>
<evidence type="ECO:0000313" key="2">
    <source>
        <dbReference type="Proteomes" id="UP000051783"/>
    </source>
</evidence>
<keyword evidence="2" id="KW-1185">Reference proteome</keyword>
<dbReference type="AlphaFoldDB" id="A0A0R2MKI6"/>
<evidence type="ECO:0000313" key="1">
    <source>
        <dbReference type="EMBL" id="KRO14222.1"/>
    </source>
</evidence>
<dbReference type="InterPro" id="IPR041242">
    <property type="entry name" value="HNHc_6"/>
</dbReference>
<evidence type="ECO:0008006" key="3">
    <source>
        <dbReference type="Google" id="ProtNLM"/>
    </source>
</evidence>
<accession>A0A0R2MKI6</accession>
<comment type="caution">
    <text evidence="1">The sequence shown here is derived from an EMBL/GenBank/DDBJ whole genome shotgun (WGS) entry which is preliminary data.</text>
</comment>
<dbReference type="Pfam" id="PF16784">
    <property type="entry name" value="HNHc_6"/>
    <property type="match status" value="1"/>
</dbReference>
<proteinExistence type="predicted"/>
<dbReference type="PATRIC" id="fig|942150.3.peg.1766"/>
<dbReference type="STRING" id="942150.IV64_GL001706"/>
<name>A0A0R2MKI6_9LACO</name>
<reference evidence="1 2" key="1">
    <citation type="journal article" date="2015" name="Genome Announc.">
        <title>Expanding the biotechnology potential of lactobacilli through comparative genomics of 213 strains and associated genera.</title>
        <authorList>
            <person name="Sun Z."/>
            <person name="Harris H.M."/>
            <person name="McCann A."/>
            <person name="Guo C."/>
            <person name="Argimon S."/>
            <person name="Zhang W."/>
            <person name="Yang X."/>
            <person name="Jeffery I.B."/>
            <person name="Cooney J.C."/>
            <person name="Kagawa T.F."/>
            <person name="Liu W."/>
            <person name="Song Y."/>
            <person name="Salvetti E."/>
            <person name="Wrobel A."/>
            <person name="Rasinkangas P."/>
            <person name="Parkhill J."/>
            <person name="Rea M.C."/>
            <person name="O'Sullivan O."/>
            <person name="Ritari J."/>
            <person name="Douillard F.P."/>
            <person name="Paul Ross R."/>
            <person name="Yang R."/>
            <person name="Briner A.E."/>
            <person name="Felis G.E."/>
            <person name="de Vos W.M."/>
            <person name="Barrangou R."/>
            <person name="Klaenhammer T.R."/>
            <person name="Caufield P.W."/>
            <person name="Cui Y."/>
            <person name="Zhang H."/>
            <person name="O'Toole P.W."/>
        </authorList>
    </citation>
    <scope>NUCLEOTIDE SEQUENCE [LARGE SCALE GENOMIC DNA]</scope>
    <source>
        <strain evidence="1 2">LMG 26013</strain>
    </source>
</reference>
<dbReference type="EMBL" id="JQCL01000019">
    <property type="protein sequence ID" value="KRO14222.1"/>
    <property type="molecule type" value="Genomic_DNA"/>
</dbReference>
<dbReference type="Proteomes" id="UP000051783">
    <property type="component" value="Unassembled WGS sequence"/>
</dbReference>
<dbReference type="OrthoDB" id="1665841at2"/>
<gene>
    <name evidence="1" type="ORF">IV64_GL001706</name>
</gene>
<protein>
    <recommendedName>
        <fullName evidence="3">Phage protein</fullName>
    </recommendedName>
</protein>
<organism evidence="1 2">
    <name type="scientific">Lactiplantibacillus xiangfangensis</name>
    <dbReference type="NCBI Taxonomy" id="942150"/>
    <lineage>
        <taxon>Bacteria</taxon>
        <taxon>Bacillati</taxon>
        <taxon>Bacillota</taxon>
        <taxon>Bacilli</taxon>
        <taxon>Lactobacillales</taxon>
        <taxon>Lactobacillaceae</taxon>
        <taxon>Lactiplantibacillus</taxon>
    </lineage>
</organism>
<sequence length="231" mass="26529">MLQDYSAVVRAEGDLVVIRLSDDHNAKFIKPGDVVELGFEDGRTITAKQRAKCYAIFNEVDDWNGNHDRELTKRQLKNTFLSKNHIATPFSLANCSMTRANNFIEFLIDFCMDMDVPFGSRTLDQIQGQYGWERTCLKYKKCCICGKHADIAHVHAVGIGRDRNHINNVGNRVMPLCRMHHVMQHKVGIKSFMNEFQVKGVEVTPELQRELKIGNWHVDYGEDINMTREDA</sequence>